<comment type="caution">
    <text evidence="1">The sequence shown here is derived from an EMBL/GenBank/DDBJ whole genome shotgun (WGS) entry which is preliminary data.</text>
</comment>
<dbReference type="InterPro" id="IPR047690">
    <property type="entry name" value="IPExxxVDY_fam"/>
</dbReference>
<dbReference type="EMBL" id="BMXB01000005">
    <property type="protein sequence ID" value="GHA36425.1"/>
    <property type="molecule type" value="Genomic_DNA"/>
</dbReference>
<dbReference type="NCBIfam" id="NF033205">
    <property type="entry name" value="IPExxxVDY"/>
    <property type="match status" value="1"/>
</dbReference>
<evidence type="ECO:0000313" key="1">
    <source>
        <dbReference type="EMBL" id="GHA36425.1"/>
    </source>
</evidence>
<dbReference type="AlphaFoldDB" id="A0A918VWR2"/>
<sequence>MLAHKLILDAVVDNSYKLIAIHCSVEEYKLAFLLNKHLNLRLSRGRNDIDLRIKSSLAVFALYTYNDEQKYCDYFLISNKCKGQSIKTTADFGSLFGEEEMSSETIYLLPEFKKVDFFLKIEEDSDLVSEALLLERIKEIPQIATAYSIEINKIKSKENLIFD</sequence>
<gene>
    <name evidence="1" type="ORF">GCM10007103_17440</name>
</gene>
<proteinExistence type="predicted"/>
<reference evidence="1" key="2">
    <citation type="submission" date="2020-09" db="EMBL/GenBank/DDBJ databases">
        <authorList>
            <person name="Sun Q."/>
            <person name="Kim S."/>
        </authorList>
    </citation>
    <scope>NUCLEOTIDE SEQUENCE</scope>
    <source>
        <strain evidence="1">KCTC 12719</strain>
    </source>
</reference>
<evidence type="ECO:0008006" key="3">
    <source>
        <dbReference type="Google" id="ProtNLM"/>
    </source>
</evidence>
<accession>A0A918VWR2</accession>
<name>A0A918VWR2_9FLAO</name>
<reference evidence="1" key="1">
    <citation type="journal article" date="2014" name="Int. J. Syst. Evol. Microbiol.">
        <title>Complete genome sequence of Corynebacterium casei LMG S-19264T (=DSM 44701T), isolated from a smear-ripened cheese.</title>
        <authorList>
            <consortium name="US DOE Joint Genome Institute (JGI-PGF)"/>
            <person name="Walter F."/>
            <person name="Albersmeier A."/>
            <person name="Kalinowski J."/>
            <person name="Ruckert C."/>
        </authorList>
    </citation>
    <scope>NUCLEOTIDE SEQUENCE</scope>
    <source>
        <strain evidence="1">KCTC 12719</strain>
    </source>
</reference>
<evidence type="ECO:0000313" key="2">
    <source>
        <dbReference type="Proteomes" id="UP000610456"/>
    </source>
</evidence>
<protein>
    <recommendedName>
        <fullName evidence="3">IPExxxVDY family protein</fullName>
    </recommendedName>
</protein>
<organism evidence="1 2">
    <name type="scientific">Salinimicrobium marinum</name>
    <dbReference type="NCBI Taxonomy" id="680283"/>
    <lineage>
        <taxon>Bacteria</taxon>
        <taxon>Pseudomonadati</taxon>
        <taxon>Bacteroidota</taxon>
        <taxon>Flavobacteriia</taxon>
        <taxon>Flavobacteriales</taxon>
        <taxon>Flavobacteriaceae</taxon>
        <taxon>Salinimicrobium</taxon>
    </lineage>
</organism>
<dbReference type="Proteomes" id="UP000610456">
    <property type="component" value="Unassembled WGS sequence"/>
</dbReference>
<dbReference type="RefSeq" id="WP_189604352.1">
    <property type="nucleotide sequence ID" value="NZ_BMXB01000005.1"/>
</dbReference>
<keyword evidence="2" id="KW-1185">Reference proteome</keyword>